<proteinExistence type="inferred from homology"/>
<evidence type="ECO:0000256" key="1">
    <source>
        <dbReference type="ARBA" id="ARBA00004651"/>
    </source>
</evidence>
<keyword evidence="5 7" id="KW-0472">Membrane</keyword>
<sequence length="260" mass="28748">MNLEYNQNYKKDVLRLALFIGELMLANGAETYRVEDSILRICRSRGFKHINVFTSPTVIIISDERFDGLSFMKTLKSRSMNLNKIALLNNFSREFVNNPDLSIDDAIKELKDISNLKPYPQWFIYGSTGIASASFGCLLGATHVLDFIFTFIIAILAVIIFDKTMKISSIPAFSSLVSSFFIAVFGVLLAEFNILDTPKMLIVGSIMPLLPGVSFIKGLRDLISGDLIAGVALAFDAGMTAVAIASGVGFVLDLWYRFIV</sequence>
<dbReference type="GO" id="GO:0015744">
    <property type="term" value="P:succinate transport"/>
    <property type="evidence" value="ECO:0007669"/>
    <property type="project" value="TreeGrafter"/>
</dbReference>
<protein>
    <submittedName>
        <fullName evidence="9">Threonine/serine exporter</fullName>
    </submittedName>
</protein>
<evidence type="ECO:0000256" key="6">
    <source>
        <dbReference type="ARBA" id="ARBA00034125"/>
    </source>
</evidence>
<comment type="similarity">
    <text evidence="6">Belongs to the ThrE exporter (TC 2.A.79) family.</text>
</comment>
<dbReference type="Pfam" id="PF06738">
    <property type="entry name" value="ThrE"/>
    <property type="match status" value="1"/>
</dbReference>
<evidence type="ECO:0000256" key="3">
    <source>
        <dbReference type="ARBA" id="ARBA00022692"/>
    </source>
</evidence>
<reference evidence="9 10" key="1">
    <citation type="journal article" date="2017" name="Genome Announc.">
        <title>Draft Genome Sequence of Romboutsia maritimum sp. nov. Strain CCRI-22766(T), Isolated from Coastal Estuarine Mud.</title>
        <authorList>
            <person name="Maheux A.F."/>
            <person name="Boudreau D.K."/>
            <person name="Berube E."/>
            <person name="Boissinot M."/>
            <person name="Raymond F."/>
            <person name="Brodeur S."/>
            <person name="Corbeil J."/>
            <person name="Brightwell G."/>
            <person name="Broda D."/>
            <person name="Omar R.F."/>
            <person name="Bergeron M.G."/>
        </authorList>
    </citation>
    <scope>NUCLEOTIDE SEQUENCE [LARGE SCALE GENOMIC DNA]</scope>
    <source>
        <strain evidence="9 10">CCRI-22766</strain>
    </source>
</reference>
<dbReference type="Proteomes" id="UP000243494">
    <property type="component" value="Unassembled WGS sequence"/>
</dbReference>
<dbReference type="RefSeq" id="WP_095406750.1">
    <property type="nucleotide sequence ID" value="NZ_NOJZ02000020.1"/>
</dbReference>
<keyword evidence="2" id="KW-1003">Cell membrane</keyword>
<keyword evidence="10" id="KW-1185">Reference proteome</keyword>
<feature type="transmembrane region" description="Helical" evidence="7">
    <location>
        <begin position="147"/>
        <end position="165"/>
    </location>
</feature>
<evidence type="ECO:0000256" key="7">
    <source>
        <dbReference type="SAM" id="Phobius"/>
    </source>
</evidence>
<organism evidence="9 10">
    <name type="scientific">Romboutsia maritimum</name>
    <dbReference type="NCBI Taxonomy" id="2020948"/>
    <lineage>
        <taxon>Bacteria</taxon>
        <taxon>Bacillati</taxon>
        <taxon>Bacillota</taxon>
        <taxon>Clostridia</taxon>
        <taxon>Peptostreptococcales</taxon>
        <taxon>Peptostreptococcaceae</taxon>
        <taxon>Romboutsia</taxon>
    </lineage>
</organism>
<dbReference type="GO" id="GO:0022857">
    <property type="term" value="F:transmembrane transporter activity"/>
    <property type="evidence" value="ECO:0007669"/>
    <property type="project" value="InterPro"/>
</dbReference>
<dbReference type="PANTHER" id="PTHR34390:SF2">
    <property type="entry name" value="SUCCINATE TRANSPORTER SUBUNIT YJJP-RELATED"/>
    <property type="match status" value="1"/>
</dbReference>
<evidence type="ECO:0000259" key="8">
    <source>
        <dbReference type="Pfam" id="PF06738"/>
    </source>
</evidence>
<keyword evidence="3 7" id="KW-0812">Transmembrane</keyword>
<dbReference type="InterPro" id="IPR050539">
    <property type="entry name" value="ThrE_Dicarb/AminoAcid_Exp"/>
</dbReference>
<evidence type="ECO:0000256" key="2">
    <source>
        <dbReference type="ARBA" id="ARBA00022475"/>
    </source>
</evidence>
<dbReference type="InterPro" id="IPR010619">
    <property type="entry name" value="ThrE-like_N"/>
</dbReference>
<dbReference type="PANTHER" id="PTHR34390">
    <property type="entry name" value="UPF0442 PROTEIN YJJB-RELATED"/>
    <property type="match status" value="1"/>
</dbReference>
<accession>A0A371IRB9</accession>
<comment type="subcellular location">
    <subcellularLocation>
        <location evidence="1">Cell membrane</location>
        <topology evidence="1">Multi-pass membrane protein</topology>
    </subcellularLocation>
</comment>
<evidence type="ECO:0000256" key="5">
    <source>
        <dbReference type="ARBA" id="ARBA00023136"/>
    </source>
</evidence>
<dbReference type="OrthoDB" id="9813917at2"/>
<gene>
    <name evidence="9" type="ORF">CHF27_010120</name>
</gene>
<dbReference type="GO" id="GO:0005886">
    <property type="term" value="C:plasma membrane"/>
    <property type="evidence" value="ECO:0007669"/>
    <property type="project" value="UniProtKB-SubCell"/>
</dbReference>
<dbReference type="AlphaFoldDB" id="A0A371IRB9"/>
<evidence type="ECO:0000313" key="9">
    <source>
        <dbReference type="EMBL" id="RDY23027.1"/>
    </source>
</evidence>
<evidence type="ECO:0000256" key="4">
    <source>
        <dbReference type="ARBA" id="ARBA00022989"/>
    </source>
</evidence>
<feature type="domain" description="Threonine/serine exporter-like N-terminal" evidence="8">
    <location>
        <begin position="15"/>
        <end position="254"/>
    </location>
</feature>
<feature type="transmembrane region" description="Helical" evidence="7">
    <location>
        <begin position="231"/>
        <end position="256"/>
    </location>
</feature>
<name>A0A371IRB9_9FIRM</name>
<feature type="transmembrane region" description="Helical" evidence="7">
    <location>
        <begin position="172"/>
        <end position="194"/>
    </location>
</feature>
<keyword evidence="4 7" id="KW-1133">Transmembrane helix</keyword>
<dbReference type="EMBL" id="NOJZ02000020">
    <property type="protein sequence ID" value="RDY23027.1"/>
    <property type="molecule type" value="Genomic_DNA"/>
</dbReference>
<evidence type="ECO:0000313" key="10">
    <source>
        <dbReference type="Proteomes" id="UP000243494"/>
    </source>
</evidence>
<comment type="caution">
    <text evidence="9">The sequence shown here is derived from an EMBL/GenBank/DDBJ whole genome shotgun (WGS) entry which is preliminary data.</text>
</comment>